<gene>
    <name evidence="2" type="ORF">DDW44_05750</name>
</gene>
<sequence>MTAQSPAERPRAAPAAAAGRGDYTGAVYGSLLAASVVVGAGALGSFPRLELILLLLGTGVVFWAAHVFARFFGQRIAYVSPGGPEIRRICVSERPILEAAVPPALAVAASPLLGLDLEGTVWLALGVAVAGQVGWAVVAAFRAGASGRIMLAAGAVNLVLGLLIVAFKVALKQ</sequence>
<organism evidence="2 3">
    <name type="scientific">Streptomyces tirandamycinicus</name>
    <dbReference type="NCBI Taxonomy" id="2174846"/>
    <lineage>
        <taxon>Bacteria</taxon>
        <taxon>Bacillati</taxon>
        <taxon>Actinomycetota</taxon>
        <taxon>Actinomycetes</taxon>
        <taxon>Kitasatosporales</taxon>
        <taxon>Streptomycetaceae</taxon>
        <taxon>Streptomyces</taxon>
    </lineage>
</organism>
<feature type="transmembrane region" description="Helical" evidence="1">
    <location>
        <begin position="51"/>
        <end position="72"/>
    </location>
</feature>
<evidence type="ECO:0000313" key="2">
    <source>
        <dbReference type="EMBL" id="AWI28348.1"/>
    </source>
</evidence>
<evidence type="ECO:0000313" key="3">
    <source>
        <dbReference type="Proteomes" id="UP000244900"/>
    </source>
</evidence>
<protein>
    <recommendedName>
        <fullName evidence="4">Integral membrane protein</fullName>
    </recommendedName>
</protein>
<feature type="transmembrane region" description="Helical" evidence="1">
    <location>
        <begin position="26"/>
        <end position="44"/>
    </location>
</feature>
<keyword evidence="1" id="KW-0812">Transmembrane</keyword>
<evidence type="ECO:0008006" key="4">
    <source>
        <dbReference type="Google" id="ProtNLM"/>
    </source>
</evidence>
<keyword evidence="3" id="KW-1185">Reference proteome</keyword>
<feature type="transmembrane region" description="Helical" evidence="1">
    <location>
        <begin position="149"/>
        <end position="171"/>
    </location>
</feature>
<feature type="transmembrane region" description="Helical" evidence="1">
    <location>
        <begin position="121"/>
        <end position="142"/>
    </location>
</feature>
<accession>A0A2S1SPK9</accession>
<dbReference type="Proteomes" id="UP000244900">
    <property type="component" value="Chromosome"/>
</dbReference>
<reference evidence="2 3" key="1">
    <citation type="submission" date="2018-05" db="EMBL/GenBank/DDBJ databases">
        <title>Complete genome sequence of sponge-derived Streptomyces sp. HNM0039.</title>
        <authorList>
            <person name="Huang X."/>
            <person name="Zhou S."/>
        </authorList>
    </citation>
    <scope>NUCLEOTIDE SEQUENCE [LARGE SCALE GENOMIC DNA]</scope>
    <source>
        <strain evidence="2 3">HNM0039</strain>
    </source>
</reference>
<dbReference type="OrthoDB" id="3828063at2"/>
<keyword evidence="1" id="KW-1133">Transmembrane helix</keyword>
<dbReference type="KEGG" id="stir:DDW44_05750"/>
<dbReference type="EMBL" id="CP029188">
    <property type="protein sequence ID" value="AWI28348.1"/>
    <property type="molecule type" value="Genomic_DNA"/>
</dbReference>
<keyword evidence="1" id="KW-0472">Membrane</keyword>
<name>A0A2S1SPK9_9ACTN</name>
<dbReference type="RefSeq" id="WP_108905738.1">
    <property type="nucleotide sequence ID" value="NZ_CP029188.1"/>
</dbReference>
<proteinExistence type="predicted"/>
<evidence type="ECO:0000256" key="1">
    <source>
        <dbReference type="SAM" id="Phobius"/>
    </source>
</evidence>
<dbReference type="AlphaFoldDB" id="A0A2S1SPK9"/>